<dbReference type="Pfam" id="PF12833">
    <property type="entry name" value="HTH_18"/>
    <property type="match status" value="1"/>
</dbReference>
<dbReference type="InterPro" id="IPR018060">
    <property type="entry name" value="HTH_AraC"/>
</dbReference>
<dbReference type="EMBL" id="JAASQI010000002">
    <property type="protein sequence ID" value="NIJ57513.1"/>
    <property type="molecule type" value="Genomic_DNA"/>
</dbReference>
<dbReference type="Gene3D" id="1.10.10.60">
    <property type="entry name" value="Homeodomain-like"/>
    <property type="match status" value="1"/>
</dbReference>
<dbReference type="SUPFAM" id="SSF46689">
    <property type="entry name" value="Homeodomain-like"/>
    <property type="match status" value="1"/>
</dbReference>
<accession>A0ABX0UX46</accession>
<keyword evidence="2" id="KW-0238">DNA-binding</keyword>
<evidence type="ECO:0000256" key="1">
    <source>
        <dbReference type="ARBA" id="ARBA00023015"/>
    </source>
</evidence>
<gene>
    <name evidence="6" type="ORF">FHS82_001339</name>
</gene>
<comment type="caution">
    <text evidence="6">The sequence shown here is derived from an EMBL/GenBank/DDBJ whole genome shotgun (WGS) entry which is preliminary data.</text>
</comment>
<protein>
    <submittedName>
        <fullName evidence="6">AraC-like DNA-binding protein</fullName>
    </submittedName>
</protein>
<reference evidence="6 7" key="1">
    <citation type="submission" date="2020-03" db="EMBL/GenBank/DDBJ databases">
        <title>Genomic Encyclopedia of Type Strains, Phase IV (KMG-IV): sequencing the most valuable type-strain genomes for metagenomic binning, comparative biology and taxonomic classification.</title>
        <authorList>
            <person name="Goeker M."/>
        </authorList>
    </citation>
    <scope>NUCLEOTIDE SEQUENCE [LARGE SCALE GENOMIC DNA]</scope>
    <source>
        <strain evidence="6 7">DSM 103870</strain>
    </source>
</reference>
<feature type="region of interest" description="Disordered" evidence="4">
    <location>
        <begin position="331"/>
        <end position="353"/>
    </location>
</feature>
<sequence length="353" mass="39789">MNAPDEPLPLSSYCFELDEMEPDDRYDALFDFYASAADVFVAPEKRRFCSLRVEHWTLGNMIVMDGKSSEVNIVRHRGHIARDDLDDWMLRVTRNGQMASRTDEQHYVASDGTLVFDTLAEAFVDHWSPAGWVSVVIPRGEIPELWQYFSRYGSGPVRAGAADLLADFLISLANRLPHADERDRDRFARALHGMIVACLQVEAAPGDVLREFDPALLRDQVRQIIRSNLWSARLTPERLSQLSGVSRSVLYGIFEESGGVAKYIQTLRLNKIYADLTDPGLNHIPIAELAEKRGFHNTSAFNRAFRRQFNCSPGDVRTATRMGIRMVQPSHPEVTGSENDISALLGRAREPRG</sequence>
<dbReference type="SMART" id="SM00342">
    <property type="entry name" value="HTH_ARAC"/>
    <property type="match status" value="1"/>
</dbReference>
<evidence type="ECO:0000256" key="2">
    <source>
        <dbReference type="ARBA" id="ARBA00023125"/>
    </source>
</evidence>
<dbReference type="Proteomes" id="UP001429580">
    <property type="component" value="Unassembled WGS sequence"/>
</dbReference>
<feature type="domain" description="HTH araC/xylS-type" evidence="5">
    <location>
        <begin position="219"/>
        <end position="319"/>
    </location>
</feature>
<dbReference type="PANTHER" id="PTHR46796">
    <property type="entry name" value="HTH-TYPE TRANSCRIPTIONAL ACTIVATOR RHAS-RELATED"/>
    <property type="match status" value="1"/>
</dbReference>
<evidence type="ECO:0000313" key="7">
    <source>
        <dbReference type="Proteomes" id="UP001429580"/>
    </source>
</evidence>
<evidence type="ECO:0000259" key="5">
    <source>
        <dbReference type="PROSITE" id="PS01124"/>
    </source>
</evidence>
<name>A0ABX0UX46_9HYPH</name>
<proteinExistence type="predicted"/>
<keyword evidence="1" id="KW-0805">Transcription regulation</keyword>
<dbReference type="RefSeq" id="WP_166950096.1">
    <property type="nucleotide sequence ID" value="NZ_JAASQI010000002.1"/>
</dbReference>
<dbReference type="PROSITE" id="PS01124">
    <property type="entry name" value="HTH_ARAC_FAMILY_2"/>
    <property type="match status" value="1"/>
</dbReference>
<keyword evidence="3" id="KW-0804">Transcription</keyword>
<dbReference type="InterPro" id="IPR050204">
    <property type="entry name" value="AraC_XylS_family_regulators"/>
</dbReference>
<evidence type="ECO:0000313" key="6">
    <source>
        <dbReference type="EMBL" id="NIJ57513.1"/>
    </source>
</evidence>
<evidence type="ECO:0000256" key="3">
    <source>
        <dbReference type="ARBA" id="ARBA00023163"/>
    </source>
</evidence>
<evidence type="ECO:0000256" key="4">
    <source>
        <dbReference type="SAM" id="MobiDB-lite"/>
    </source>
</evidence>
<dbReference type="InterPro" id="IPR009057">
    <property type="entry name" value="Homeodomain-like_sf"/>
</dbReference>
<organism evidence="6 7">
    <name type="scientific">Pseudochelatococcus lubricantis</name>
    <dbReference type="NCBI Taxonomy" id="1538102"/>
    <lineage>
        <taxon>Bacteria</taxon>
        <taxon>Pseudomonadati</taxon>
        <taxon>Pseudomonadota</taxon>
        <taxon>Alphaproteobacteria</taxon>
        <taxon>Hyphomicrobiales</taxon>
        <taxon>Chelatococcaceae</taxon>
        <taxon>Pseudochelatococcus</taxon>
    </lineage>
</organism>
<keyword evidence="7" id="KW-1185">Reference proteome</keyword>